<dbReference type="Proteomes" id="UP001175211">
    <property type="component" value="Unassembled WGS sequence"/>
</dbReference>
<organism evidence="1 2">
    <name type="scientific">Armillaria tabescens</name>
    <name type="common">Ringless honey mushroom</name>
    <name type="synonym">Agaricus tabescens</name>
    <dbReference type="NCBI Taxonomy" id="1929756"/>
    <lineage>
        <taxon>Eukaryota</taxon>
        <taxon>Fungi</taxon>
        <taxon>Dikarya</taxon>
        <taxon>Basidiomycota</taxon>
        <taxon>Agaricomycotina</taxon>
        <taxon>Agaricomycetes</taxon>
        <taxon>Agaricomycetidae</taxon>
        <taxon>Agaricales</taxon>
        <taxon>Marasmiineae</taxon>
        <taxon>Physalacriaceae</taxon>
        <taxon>Desarmillaria</taxon>
    </lineage>
</organism>
<comment type="caution">
    <text evidence="1">The sequence shown here is derived from an EMBL/GenBank/DDBJ whole genome shotgun (WGS) entry which is preliminary data.</text>
</comment>
<reference evidence="1" key="1">
    <citation type="submission" date="2023-06" db="EMBL/GenBank/DDBJ databases">
        <authorList>
            <consortium name="Lawrence Berkeley National Laboratory"/>
            <person name="Ahrendt S."/>
            <person name="Sahu N."/>
            <person name="Indic B."/>
            <person name="Wong-Bajracharya J."/>
            <person name="Merenyi Z."/>
            <person name="Ke H.-M."/>
            <person name="Monk M."/>
            <person name="Kocsube S."/>
            <person name="Drula E."/>
            <person name="Lipzen A."/>
            <person name="Balint B."/>
            <person name="Henrissat B."/>
            <person name="Andreopoulos B."/>
            <person name="Martin F.M."/>
            <person name="Harder C.B."/>
            <person name="Rigling D."/>
            <person name="Ford K.L."/>
            <person name="Foster G.D."/>
            <person name="Pangilinan J."/>
            <person name="Papanicolaou A."/>
            <person name="Barry K."/>
            <person name="LaButti K."/>
            <person name="Viragh M."/>
            <person name="Koriabine M."/>
            <person name="Yan M."/>
            <person name="Riley R."/>
            <person name="Champramary S."/>
            <person name="Plett K.L."/>
            <person name="Tsai I.J."/>
            <person name="Slot J."/>
            <person name="Sipos G."/>
            <person name="Plett J."/>
            <person name="Nagy L.G."/>
            <person name="Grigoriev I.V."/>
        </authorList>
    </citation>
    <scope>NUCLEOTIDE SEQUENCE</scope>
    <source>
        <strain evidence="1">CCBAS 213</strain>
    </source>
</reference>
<keyword evidence="2" id="KW-1185">Reference proteome</keyword>
<dbReference type="RefSeq" id="XP_060322447.1">
    <property type="nucleotide sequence ID" value="XM_060481198.1"/>
</dbReference>
<proteinExistence type="predicted"/>
<gene>
    <name evidence="1" type="ORF">EV420DRAFT_204558</name>
</gene>
<name>A0AA39J8D2_ARMTA</name>
<dbReference type="EMBL" id="JAUEPS010000117">
    <property type="protein sequence ID" value="KAK0437081.1"/>
    <property type="molecule type" value="Genomic_DNA"/>
</dbReference>
<dbReference type="AlphaFoldDB" id="A0AA39J8D2"/>
<evidence type="ECO:0000313" key="2">
    <source>
        <dbReference type="Proteomes" id="UP001175211"/>
    </source>
</evidence>
<protein>
    <submittedName>
        <fullName evidence="1">Uncharacterized protein</fullName>
    </submittedName>
</protein>
<evidence type="ECO:0000313" key="1">
    <source>
        <dbReference type="EMBL" id="KAK0437081.1"/>
    </source>
</evidence>
<sequence>MCSLSCLSIMTDTFGLGFRRDALLRTDAYVGCNRLKDILVWQRIDNVDYLCLQDPRDSGGRRLNSPTPGIFTFVAVASSAAARLNKLSGVGDYHAANPKPLAKLKWVLHFTRSRGTPFQEDWDAGISVLQHAQHLKTSGVPNDMIIIHELGAAELRTTSRMFKPKSTSDMDAATRNYIVPAEHRQEYIATTR</sequence>
<dbReference type="GeneID" id="85364746"/>
<accession>A0AA39J8D2</accession>